<keyword evidence="4" id="KW-1185">Reference proteome</keyword>
<evidence type="ECO:0000256" key="2">
    <source>
        <dbReference type="SAM" id="SignalP"/>
    </source>
</evidence>
<keyword evidence="1" id="KW-0812">Transmembrane</keyword>
<dbReference type="InterPro" id="IPR036770">
    <property type="entry name" value="Ankyrin_rpt-contain_sf"/>
</dbReference>
<evidence type="ECO:0000256" key="1">
    <source>
        <dbReference type="SAM" id="Phobius"/>
    </source>
</evidence>
<feature type="transmembrane region" description="Helical" evidence="1">
    <location>
        <begin position="31"/>
        <end position="53"/>
    </location>
</feature>
<feature type="signal peptide" evidence="2">
    <location>
        <begin position="1"/>
        <end position="18"/>
    </location>
</feature>
<protein>
    <submittedName>
        <fullName evidence="3">Uncharacterized protein</fullName>
    </submittedName>
</protein>
<dbReference type="AlphaFoldDB" id="A0AA39H8H9"/>
<proteinExistence type="predicted"/>
<feature type="chain" id="PRO_5041451703" evidence="2">
    <location>
        <begin position="19"/>
        <end position="186"/>
    </location>
</feature>
<keyword evidence="2" id="KW-0732">Signal</keyword>
<comment type="caution">
    <text evidence="3">The sequence shown here is derived from an EMBL/GenBank/DDBJ whole genome shotgun (WGS) entry which is preliminary data.</text>
</comment>
<accession>A0AA39H8H9</accession>
<keyword evidence="1" id="KW-0472">Membrane</keyword>
<sequence>MQALTYAILLTLFLASSAESGATNTQGMQPLHISLLVIAILIFFVFVGCCAYYQEKADKKASSTEKDELREITIAALRKPGVSDDVHRYLNTVEYDLNASRRLNVHGRDWKQRTPLIAICDVRRCDLNCSQSFLFECVVDLINSGADIFAVDAENRTARDAARALGYHRIAGFLEGLMNQCLYEVS</sequence>
<reference evidence="3" key="1">
    <citation type="submission" date="2023-06" db="EMBL/GenBank/DDBJ databases">
        <title>Genomic analysis of the entomopathogenic nematode Steinernema hermaphroditum.</title>
        <authorList>
            <person name="Schwarz E.M."/>
            <person name="Heppert J.K."/>
            <person name="Baniya A."/>
            <person name="Schwartz H.T."/>
            <person name="Tan C.-H."/>
            <person name="Antoshechkin I."/>
            <person name="Sternberg P.W."/>
            <person name="Goodrich-Blair H."/>
            <person name="Dillman A.R."/>
        </authorList>
    </citation>
    <scope>NUCLEOTIDE SEQUENCE</scope>
    <source>
        <strain evidence="3">PS9179</strain>
        <tissue evidence="3">Whole animal</tissue>
    </source>
</reference>
<organism evidence="3 4">
    <name type="scientific">Steinernema hermaphroditum</name>
    <dbReference type="NCBI Taxonomy" id="289476"/>
    <lineage>
        <taxon>Eukaryota</taxon>
        <taxon>Metazoa</taxon>
        <taxon>Ecdysozoa</taxon>
        <taxon>Nematoda</taxon>
        <taxon>Chromadorea</taxon>
        <taxon>Rhabditida</taxon>
        <taxon>Tylenchina</taxon>
        <taxon>Panagrolaimomorpha</taxon>
        <taxon>Strongyloidoidea</taxon>
        <taxon>Steinernematidae</taxon>
        <taxon>Steinernema</taxon>
    </lineage>
</organism>
<dbReference type="Gene3D" id="1.25.40.20">
    <property type="entry name" value="Ankyrin repeat-containing domain"/>
    <property type="match status" value="1"/>
</dbReference>
<evidence type="ECO:0000313" key="4">
    <source>
        <dbReference type="Proteomes" id="UP001175271"/>
    </source>
</evidence>
<gene>
    <name evidence="3" type="ORF">QR680_015377</name>
</gene>
<dbReference type="Proteomes" id="UP001175271">
    <property type="component" value="Unassembled WGS sequence"/>
</dbReference>
<keyword evidence="1" id="KW-1133">Transmembrane helix</keyword>
<dbReference type="EMBL" id="JAUCMV010000004">
    <property type="protein sequence ID" value="KAK0400661.1"/>
    <property type="molecule type" value="Genomic_DNA"/>
</dbReference>
<evidence type="ECO:0000313" key="3">
    <source>
        <dbReference type="EMBL" id="KAK0400661.1"/>
    </source>
</evidence>
<name>A0AA39H8H9_9BILA</name>
<dbReference type="SUPFAM" id="SSF48403">
    <property type="entry name" value="Ankyrin repeat"/>
    <property type="match status" value="1"/>
</dbReference>